<keyword evidence="1" id="KW-0732">Signal</keyword>
<accession>A0A2M3ZWS5</accession>
<name>A0A2M3ZWS5_9DIPT</name>
<proteinExistence type="predicted"/>
<reference evidence="2" key="1">
    <citation type="submission" date="2018-01" db="EMBL/GenBank/DDBJ databases">
        <title>An insight into the sialome of Amazonian anophelines.</title>
        <authorList>
            <person name="Ribeiro J.M."/>
            <person name="Scarpassa V."/>
            <person name="Calvo E."/>
        </authorList>
    </citation>
    <scope>NUCLEOTIDE SEQUENCE</scope>
    <source>
        <tissue evidence="2">Salivary glands</tissue>
    </source>
</reference>
<dbReference type="EMBL" id="GGFM01012194">
    <property type="protein sequence ID" value="MBW32945.1"/>
    <property type="molecule type" value="Transcribed_RNA"/>
</dbReference>
<evidence type="ECO:0000313" key="2">
    <source>
        <dbReference type="EMBL" id="MBW32945.1"/>
    </source>
</evidence>
<feature type="signal peptide" evidence="1">
    <location>
        <begin position="1"/>
        <end position="22"/>
    </location>
</feature>
<sequence>MTTVKWLKSSVVLLPTATSLLSNGLPRLNESCSSTDLRLQNHSSRNGANLTWTQFNQTNGCHGTPLQSACSRSMNPICQYTPETSRMVPILITIHHRTYLLSNHAVT</sequence>
<dbReference type="AlphaFoldDB" id="A0A2M3ZWS5"/>
<evidence type="ECO:0000256" key="1">
    <source>
        <dbReference type="SAM" id="SignalP"/>
    </source>
</evidence>
<protein>
    <submittedName>
        <fullName evidence="2">Putative secreted peptide</fullName>
    </submittedName>
</protein>
<feature type="chain" id="PRO_5014779148" evidence="1">
    <location>
        <begin position="23"/>
        <end position="107"/>
    </location>
</feature>
<organism evidence="2">
    <name type="scientific">Anopheles braziliensis</name>
    <dbReference type="NCBI Taxonomy" id="58242"/>
    <lineage>
        <taxon>Eukaryota</taxon>
        <taxon>Metazoa</taxon>
        <taxon>Ecdysozoa</taxon>
        <taxon>Arthropoda</taxon>
        <taxon>Hexapoda</taxon>
        <taxon>Insecta</taxon>
        <taxon>Pterygota</taxon>
        <taxon>Neoptera</taxon>
        <taxon>Endopterygota</taxon>
        <taxon>Diptera</taxon>
        <taxon>Nematocera</taxon>
        <taxon>Culicoidea</taxon>
        <taxon>Culicidae</taxon>
        <taxon>Anophelinae</taxon>
        <taxon>Anopheles</taxon>
    </lineage>
</organism>